<comment type="caution">
    <text evidence="1">The sequence shown here is derived from an EMBL/GenBank/DDBJ whole genome shotgun (WGS) entry which is preliminary data.</text>
</comment>
<dbReference type="AlphaFoldDB" id="A0A645HUT5"/>
<protein>
    <submittedName>
        <fullName evidence="1">Uncharacterized protein</fullName>
    </submittedName>
</protein>
<accession>A0A645HUT5</accession>
<dbReference type="EMBL" id="VSSQ01094762">
    <property type="protein sequence ID" value="MPN39133.1"/>
    <property type="molecule type" value="Genomic_DNA"/>
</dbReference>
<proteinExistence type="predicted"/>
<name>A0A645HUT5_9ZZZZ</name>
<evidence type="ECO:0000313" key="1">
    <source>
        <dbReference type="EMBL" id="MPN39133.1"/>
    </source>
</evidence>
<sequence length="76" mass="8550">MSLMTDPTIATPKQMNNSFSVEGCVTSRLAAVPTATCVFPVMLNPFEIEISENVCSCRCYHIRFRAKKKQKTCAFR</sequence>
<reference evidence="1" key="1">
    <citation type="submission" date="2019-08" db="EMBL/GenBank/DDBJ databases">
        <authorList>
            <person name="Kucharzyk K."/>
            <person name="Murdoch R.W."/>
            <person name="Higgins S."/>
            <person name="Loffler F."/>
        </authorList>
    </citation>
    <scope>NUCLEOTIDE SEQUENCE</scope>
</reference>
<organism evidence="1">
    <name type="scientific">bioreactor metagenome</name>
    <dbReference type="NCBI Taxonomy" id="1076179"/>
    <lineage>
        <taxon>unclassified sequences</taxon>
        <taxon>metagenomes</taxon>
        <taxon>ecological metagenomes</taxon>
    </lineage>
</organism>
<gene>
    <name evidence="1" type="ORF">SDC9_186661</name>
</gene>